<dbReference type="PROSITE" id="PS00217">
    <property type="entry name" value="SUGAR_TRANSPORT_2"/>
    <property type="match status" value="1"/>
</dbReference>
<protein>
    <submittedName>
        <fullName evidence="11">Sugar transporter ERD6-like 6 isoform X2</fullName>
    </submittedName>
</protein>
<dbReference type="NCBIfam" id="TIGR00879">
    <property type="entry name" value="SP"/>
    <property type="match status" value="1"/>
</dbReference>
<dbReference type="InterPro" id="IPR036259">
    <property type="entry name" value="MFS_trans_sf"/>
</dbReference>
<dbReference type="PRINTS" id="PR00171">
    <property type="entry name" value="SUGRTRNSPORT"/>
</dbReference>
<dbReference type="GO" id="GO:0005886">
    <property type="term" value="C:plasma membrane"/>
    <property type="evidence" value="ECO:0007669"/>
    <property type="project" value="UniProtKB-SubCell"/>
</dbReference>
<evidence type="ECO:0000256" key="2">
    <source>
        <dbReference type="ARBA" id="ARBA00010992"/>
    </source>
</evidence>
<evidence type="ECO:0000256" key="9">
    <source>
        <dbReference type="RuleBase" id="RU003346"/>
    </source>
</evidence>
<keyword evidence="4" id="KW-1003">Cell membrane</keyword>
<dbReference type="PANTHER" id="PTHR48021">
    <property type="match status" value="1"/>
</dbReference>
<dbReference type="Gramene" id="Jr07_04210_p1">
    <property type="protein sequence ID" value="cds.Jr07_04210_p1"/>
    <property type="gene ID" value="Jr07_04210"/>
</dbReference>
<dbReference type="Pfam" id="PF00083">
    <property type="entry name" value="Sugar_tr"/>
    <property type="match status" value="1"/>
</dbReference>
<dbReference type="OrthoDB" id="6612291at2759"/>
<sequence length="466" mass="50598">MSFREESEPEDLKKPFLQTGSWYRMGSRQSSIMGSSSQIIRDGSISVMLCVLIVALGPIQFGFTCGYSSPTQDEIIEDLGLSVSEFSIFGSLSNVGAMVGAIASGQIAEYIGRKGDASFLYMGRLLEGFGVGIISYTVPVYIAEIAPQNMRGTLGSVNQLSVTIGLMLAYLFGLFVNWRVLAILGILPCTILIPGLFFVPESPRWLAKMGMTEDFETSLQVLRGFDTDISVEVNEIKRSVASAGKRATVRFADLKRKRYWFPLTIGIGLLVLQQLSGINGVLFYSSNIFEKAGISASNVATFGVGVIQVTATGVTTWLADRAGRRLLLIVSSSGMTLSLLVVAIAFYLEDIVSEDSKFYSMFAILSLIGLVAFVISFSLGLGPIPWLIMSEILPVNIKGLAGSIATTANWLTSFVITMTANLLLSWNSGATFTIYTMVAAFTVIFVSLWVPETKGRALEEIQQSFR</sequence>
<evidence type="ECO:0000256" key="4">
    <source>
        <dbReference type="ARBA" id="ARBA00022475"/>
    </source>
</evidence>
<evidence type="ECO:0000256" key="7">
    <source>
        <dbReference type="ARBA" id="ARBA00022989"/>
    </source>
</evidence>
<evidence type="ECO:0000256" key="6">
    <source>
        <dbReference type="ARBA" id="ARBA00022692"/>
    </source>
</evidence>
<keyword evidence="8" id="KW-0472">Membrane</keyword>
<keyword evidence="5" id="KW-0762">Sugar transport</keyword>
<dbReference type="RefSeq" id="XP_018840030.1">
    <property type="nucleotide sequence ID" value="XM_018984485.2"/>
</dbReference>
<dbReference type="Gene3D" id="1.20.1250.20">
    <property type="entry name" value="MFS general substrate transporter like domains"/>
    <property type="match status" value="1"/>
</dbReference>
<dbReference type="FunFam" id="1.20.1250.20:FF:000218">
    <property type="entry name" value="facilitated trehalose transporter Tret1"/>
    <property type="match status" value="1"/>
</dbReference>
<dbReference type="SUPFAM" id="SSF103473">
    <property type="entry name" value="MFS general substrate transporter"/>
    <property type="match status" value="1"/>
</dbReference>
<dbReference type="PROSITE" id="PS50850">
    <property type="entry name" value="MFS"/>
    <property type="match status" value="1"/>
</dbReference>
<comment type="subcellular location">
    <subcellularLocation>
        <location evidence="1">Cell membrane</location>
        <topology evidence="1">Multi-pass membrane protein</topology>
    </subcellularLocation>
</comment>
<dbReference type="CDD" id="cd17358">
    <property type="entry name" value="MFS_GLUT6_8_Class3_like"/>
    <property type="match status" value="1"/>
</dbReference>
<dbReference type="InterPro" id="IPR005828">
    <property type="entry name" value="MFS_sugar_transport-like"/>
</dbReference>
<dbReference type="GeneID" id="109015099"/>
<comment type="similarity">
    <text evidence="2 9">Belongs to the major facilitator superfamily. Sugar transporter (TC 2.A.1.1) family.</text>
</comment>
<dbReference type="InterPro" id="IPR050549">
    <property type="entry name" value="MFS_Trehalose_Transporter"/>
</dbReference>
<gene>
    <name evidence="11" type="primary">LOC109015099</name>
</gene>
<dbReference type="GO" id="GO:0051119">
    <property type="term" value="F:sugar transmembrane transporter activity"/>
    <property type="evidence" value="ECO:0007669"/>
    <property type="project" value="InterPro"/>
</dbReference>
<proteinExistence type="inferred from homology"/>
<keyword evidence="7" id="KW-1133">Transmembrane helix</keyword>
<keyword evidence="6" id="KW-0812">Transmembrane</keyword>
<dbReference type="GO" id="GO:0022857">
    <property type="term" value="F:transmembrane transporter activity"/>
    <property type="evidence" value="ECO:0000318"/>
    <property type="project" value="GO_Central"/>
</dbReference>
<evidence type="ECO:0000313" key="10">
    <source>
        <dbReference type="Proteomes" id="UP000235220"/>
    </source>
</evidence>
<name>A0A2I4HAF5_JUGRE</name>
<dbReference type="InterPro" id="IPR020846">
    <property type="entry name" value="MFS_dom"/>
</dbReference>
<keyword evidence="3 9" id="KW-0813">Transport</keyword>
<dbReference type="Proteomes" id="UP000235220">
    <property type="component" value="Chromosome 7"/>
</dbReference>
<evidence type="ECO:0000256" key="8">
    <source>
        <dbReference type="ARBA" id="ARBA00023136"/>
    </source>
</evidence>
<organism evidence="10 11">
    <name type="scientific">Juglans regia</name>
    <name type="common">English walnut</name>
    <dbReference type="NCBI Taxonomy" id="51240"/>
    <lineage>
        <taxon>Eukaryota</taxon>
        <taxon>Viridiplantae</taxon>
        <taxon>Streptophyta</taxon>
        <taxon>Embryophyta</taxon>
        <taxon>Tracheophyta</taxon>
        <taxon>Spermatophyta</taxon>
        <taxon>Magnoliopsida</taxon>
        <taxon>eudicotyledons</taxon>
        <taxon>Gunneridae</taxon>
        <taxon>Pentapetalae</taxon>
        <taxon>rosids</taxon>
        <taxon>fabids</taxon>
        <taxon>Fagales</taxon>
        <taxon>Juglandaceae</taxon>
        <taxon>Juglans</taxon>
    </lineage>
</organism>
<evidence type="ECO:0000313" key="11">
    <source>
        <dbReference type="RefSeq" id="XP_018840030.1"/>
    </source>
</evidence>
<dbReference type="GO" id="GO:0055085">
    <property type="term" value="P:transmembrane transport"/>
    <property type="evidence" value="ECO:0000318"/>
    <property type="project" value="GO_Central"/>
</dbReference>
<dbReference type="InterPro" id="IPR003663">
    <property type="entry name" value="Sugar/inositol_transpt"/>
</dbReference>
<evidence type="ECO:0000256" key="3">
    <source>
        <dbReference type="ARBA" id="ARBA00022448"/>
    </source>
</evidence>
<dbReference type="InterPro" id="IPR005829">
    <property type="entry name" value="Sugar_transporter_CS"/>
</dbReference>
<dbReference type="PANTHER" id="PTHR48021:SF1">
    <property type="entry name" value="GH07001P-RELATED"/>
    <property type="match status" value="1"/>
</dbReference>
<dbReference type="InterPro" id="IPR044775">
    <property type="entry name" value="MFS_ERD6/Tret1-like"/>
</dbReference>
<evidence type="ECO:0000256" key="5">
    <source>
        <dbReference type="ARBA" id="ARBA00022597"/>
    </source>
</evidence>
<keyword evidence="10" id="KW-1185">Reference proteome</keyword>
<reference evidence="11" key="1">
    <citation type="submission" date="2025-08" db="UniProtKB">
        <authorList>
            <consortium name="RefSeq"/>
        </authorList>
    </citation>
    <scope>IDENTIFICATION</scope>
    <source>
        <tissue evidence="11">Leaves</tissue>
    </source>
</reference>
<dbReference type="GO" id="GO:0016020">
    <property type="term" value="C:membrane"/>
    <property type="evidence" value="ECO:0000318"/>
    <property type="project" value="GO_Central"/>
</dbReference>
<dbReference type="AlphaFoldDB" id="A0A2I4HAF5"/>
<accession>A0A2I4HAF5</accession>
<evidence type="ECO:0000256" key="1">
    <source>
        <dbReference type="ARBA" id="ARBA00004651"/>
    </source>
</evidence>